<dbReference type="InterPro" id="IPR023615">
    <property type="entry name" value="Cyt_c_Oxase_su1_BS"/>
</dbReference>
<dbReference type="CDD" id="cd01662">
    <property type="entry name" value="Ubiquinol_Oxidase_I"/>
    <property type="match status" value="1"/>
</dbReference>
<keyword evidence="13 20" id="KW-0249">Electron transport</keyword>
<feature type="transmembrane region" description="Helical" evidence="21">
    <location>
        <begin position="560"/>
        <end position="578"/>
    </location>
</feature>
<evidence type="ECO:0000256" key="2">
    <source>
        <dbReference type="ARBA" id="ARBA00004673"/>
    </source>
</evidence>
<evidence type="ECO:0000256" key="16">
    <source>
        <dbReference type="ARBA" id="ARBA00023008"/>
    </source>
</evidence>
<evidence type="ECO:0000256" key="12">
    <source>
        <dbReference type="ARBA" id="ARBA00022967"/>
    </source>
</evidence>
<dbReference type="InterPro" id="IPR014241">
    <property type="entry name" value="Cyt_c_oxidase_su1_bac"/>
</dbReference>
<feature type="transmembrane region" description="Helical" evidence="21">
    <location>
        <begin position="161"/>
        <end position="187"/>
    </location>
</feature>
<feature type="transmembrane region" description="Helical" evidence="21">
    <location>
        <begin position="390"/>
        <end position="412"/>
    </location>
</feature>
<dbReference type="GO" id="GO:0022904">
    <property type="term" value="P:respiratory electron transport chain"/>
    <property type="evidence" value="ECO:0007669"/>
    <property type="project" value="TreeGrafter"/>
</dbReference>
<dbReference type="EMBL" id="LGKP01000035">
    <property type="protein sequence ID" value="KPL81416.1"/>
    <property type="molecule type" value="Genomic_DNA"/>
</dbReference>
<dbReference type="Gene3D" id="1.20.210.10">
    <property type="entry name" value="Cytochrome c oxidase-like, subunit I domain"/>
    <property type="match status" value="1"/>
</dbReference>
<feature type="transmembrane region" description="Helical" evidence="21">
    <location>
        <begin position="584"/>
        <end position="602"/>
    </location>
</feature>
<dbReference type="OrthoDB" id="9759913at2"/>
<evidence type="ECO:0000256" key="3">
    <source>
        <dbReference type="ARBA" id="ARBA00009578"/>
    </source>
</evidence>
<dbReference type="Proteomes" id="UP000050277">
    <property type="component" value="Unassembled WGS sequence"/>
</dbReference>
<evidence type="ECO:0000256" key="8">
    <source>
        <dbReference type="ARBA" id="ARBA00022617"/>
    </source>
</evidence>
<dbReference type="RefSeq" id="WP_054536710.1">
    <property type="nucleotide sequence ID" value="NZ_LGKP01000035.1"/>
</dbReference>
<evidence type="ECO:0000313" key="23">
    <source>
        <dbReference type="EMBL" id="KPL81416.1"/>
    </source>
</evidence>
<feature type="transmembrane region" description="Helical" evidence="21">
    <location>
        <begin position="312"/>
        <end position="333"/>
    </location>
</feature>
<keyword evidence="12" id="KW-1278">Translocase</keyword>
<dbReference type="InterPro" id="IPR000883">
    <property type="entry name" value="Cyt_C_Oxase_1"/>
</dbReference>
<keyword evidence="8 20" id="KW-0349">Heme</keyword>
<comment type="similarity">
    <text evidence="3 20">Belongs to the heme-copper respiratory oxidase family.</text>
</comment>
<evidence type="ECO:0000256" key="11">
    <source>
        <dbReference type="ARBA" id="ARBA00022723"/>
    </source>
</evidence>
<keyword evidence="11 21" id="KW-0479">Metal-binding</keyword>
<dbReference type="GO" id="GO:0046872">
    <property type="term" value="F:metal ion binding"/>
    <property type="evidence" value="ECO:0007669"/>
    <property type="project" value="UniProtKB-KW"/>
</dbReference>
<keyword evidence="6 20" id="KW-0813">Transport</keyword>
<comment type="catalytic activity">
    <reaction evidence="19 21">
        <text>4 Fe(II)-[cytochrome c] + O2 + 8 H(+)(in) = 4 Fe(III)-[cytochrome c] + 2 H2O + 4 H(+)(out)</text>
        <dbReference type="Rhea" id="RHEA:11436"/>
        <dbReference type="Rhea" id="RHEA-COMP:10350"/>
        <dbReference type="Rhea" id="RHEA-COMP:14399"/>
        <dbReference type="ChEBI" id="CHEBI:15377"/>
        <dbReference type="ChEBI" id="CHEBI:15378"/>
        <dbReference type="ChEBI" id="CHEBI:15379"/>
        <dbReference type="ChEBI" id="CHEBI:29033"/>
        <dbReference type="ChEBI" id="CHEBI:29034"/>
        <dbReference type="EC" id="7.1.1.9"/>
    </reaction>
</comment>
<evidence type="ECO:0000256" key="20">
    <source>
        <dbReference type="RuleBase" id="RU000370"/>
    </source>
</evidence>
<gene>
    <name evidence="23" type="ORF">SE18_22510</name>
</gene>
<keyword evidence="9 20" id="KW-0679">Respiratory chain</keyword>
<dbReference type="Gene3D" id="1.10.287.70">
    <property type="match status" value="1"/>
</dbReference>
<dbReference type="PANTHER" id="PTHR10422">
    <property type="entry name" value="CYTOCHROME C OXIDASE SUBUNIT 1"/>
    <property type="match status" value="1"/>
</dbReference>
<evidence type="ECO:0000256" key="1">
    <source>
        <dbReference type="ARBA" id="ARBA00004651"/>
    </source>
</evidence>
<keyword evidence="16 21" id="KW-0186">Copper</keyword>
<comment type="subcellular location">
    <subcellularLocation>
        <location evidence="1 21">Cell membrane</location>
        <topology evidence="1 21">Multi-pass membrane protein</topology>
    </subcellularLocation>
</comment>
<dbReference type="SUPFAM" id="SSF81442">
    <property type="entry name" value="Cytochrome c oxidase subunit I-like"/>
    <property type="match status" value="1"/>
</dbReference>
<dbReference type="EC" id="7.1.1.9" evidence="4 21"/>
<dbReference type="PATRIC" id="fig|70996.4.peg.2323"/>
<sequence length="615" mass="68582">MATDVSTLHHAPAKQRRGWLEWITTVDHKKIGIMYAVTAFLFFVIGGLEALLIRLQLGTPQNALLTPEAYNQVFTMHGTTMVFMAIMPINAGFMNYFVPLMIGAGDMAYPRMNAMSYWLLLFGGIVMYSSFVFGGGAPDAGWFAYAPLTSTTYSVTRGMDYWVLGLQLLGVSSLAGSVNIIVTIIRLRAPGMRFNRMPLFVWMSFVTSFLLIFALPSITVGITLLFFDRNFGTNFFLPAAGGDPLLWQHLFWFFGHPEVYIMILPAFGVVSEMLPVFSRKPIFGYEFVAYSGVAIGVLGFTVWAHHMFATNLGVIADTFFAAASMLISVPTGVKIFNWLATLWRGELRFKTPMLFSLGFIAMFVIGGISGVSLAAAPFDLQVTDSYFVVAHFHYVLFGGAVFALFGAAYYWFPKITGKMMSERIGKWHFWILLLGFNLTFFPQHMLGLQGMPRRVWTYQQNQGWDFYNLLSTIGSFCIAFATLVFIVNFIISLRKGAPAGNDPWDAATLEWATTSPPPAHNFDVEYIVHSRRPLWDNKYSGEGRGMTINYDFHPHLPPPSYAPIIFSFGLFVLAYGMLNLASAPLIGIPIILVALAIAFVGMNRWVGEIAQDPVL</sequence>
<feature type="transmembrane region" description="Helical" evidence="21">
    <location>
        <begin position="466"/>
        <end position="491"/>
    </location>
</feature>
<dbReference type="InterPro" id="IPR023616">
    <property type="entry name" value="Cyt_c_oxase-like_su1_dom"/>
</dbReference>
<name>A0A0P6XEB3_9CHLR</name>
<evidence type="ECO:0000259" key="22">
    <source>
        <dbReference type="PROSITE" id="PS50855"/>
    </source>
</evidence>
<evidence type="ECO:0000256" key="6">
    <source>
        <dbReference type="ARBA" id="ARBA00022448"/>
    </source>
</evidence>
<dbReference type="PROSITE" id="PS00077">
    <property type="entry name" value="COX1_CUB"/>
    <property type="match status" value="1"/>
</dbReference>
<evidence type="ECO:0000256" key="9">
    <source>
        <dbReference type="ARBA" id="ARBA00022660"/>
    </source>
</evidence>
<proteinExistence type="inferred from homology"/>
<evidence type="ECO:0000256" key="7">
    <source>
        <dbReference type="ARBA" id="ARBA00022475"/>
    </source>
</evidence>
<evidence type="ECO:0000256" key="17">
    <source>
        <dbReference type="ARBA" id="ARBA00023136"/>
    </source>
</evidence>
<feature type="transmembrane region" description="Helical" evidence="21">
    <location>
        <begin position="247"/>
        <end position="270"/>
    </location>
</feature>
<dbReference type="PANTHER" id="PTHR10422:SF18">
    <property type="entry name" value="CYTOCHROME C OXIDASE SUBUNIT 1"/>
    <property type="match status" value="1"/>
</dbReference>
<evidence type="ECO:0000256" key="18">
    <source>
        <dbReference type="ARBA" id="ARBA00025218"/>
    </source>
</evidence>
<evidence type="ECO:0000256" key="5">
    <source>
        <dbReference type="ARBA" id="ARBA00015947"/>
    </source>
</evidence>
<evidence type="ECO:0000256" key="4">
    <source>
        <dbReference type="ARBA" id="ARBA00012949"/>
    </source>
</evidence>
<accession>A0A0P6XEB3</accession>
<dbReference type="GO" id="GO:0005886">
    <property type="term" value="C:plasma membrane"/>
    <property type="evidence" value="ECO:0007669"/>
    <property type="project" value="UniProtKB-SubCell"/>
</dbReference>
<evidence type="ECO:0000256" key="13">
    <source>
        <dbReference type="ARBA" id="ARBA00022982"/>
    </source>
</evidence>
<keyword evidence="24" id="KW-1185">Reference proteome</keyword>
<feature type="transmembrane region" description="Helical" evidence="21">
    <location>
        <begin position="424"/>
        <end position="446"/>
    </location>
</feature>
<feature type="transmembrane region" description="Helical" evidence="21">
    <location>
        <begin position="199"/>
        <end position="227"/>
    </location>
</feature>
<dbReference type="PROSITE" id="PS50855">
    <property type="entry name" value="COX1"/>
    <property type="match status" value="1"/>
</dbReference>
<dbReference type="GO" id="GO:0015990">
    <property type="term" value="P:electron transport coupled proton transport"/>
    <property type="evidence" value="ECO:0007669"/>
    <property type="project" value="InterPro"/>
</dbReference>
<dbReference type="Pfam" id="PF00115">
    <property type="entry name" value="COX1"/>
    <property type="match status" value="1"/>
</dbReference>
<evidence type="ECO:0000256" key="14">
    <source>
        <dbReference type="ARBA" id="ARBA00022989"/>
    </source>
</evidence>
<feature type="transmembrane region" description="Helical" evidence="21">
    <location>
        <begin position="117"/>
        <end position="137"/>
    </location>
</feature>
<reference evidence="23 24" key="1">
    <citation type="submission" date="2015-07" db="EMBL/GenBank/DDBJ databases">
        <title>Whole genome sequence of Herpetosiphon geysericola DSM 7119.</title>
        <authorList>
            <person name="Hemp J."/>
            <person name="Ward L.M."/>
            <person name="Pace L.A."/>
            <person name="Fischer W.W."/>
        </authorList>
    </citation>
    <scope>NUCLEOTIDE SEQUENCE [LARGE SCALE GENOMIC DNA]</scope>
    <source>
        <strain evidence="23 24">DSM 7119</strain>
    </source>
</reference>
<comment type="function">
    <text evidence="18 21">Cytochrome c oxidase is the component of the respiratory chain that catalyzes the reduction of oxygen to water. Subunits 1-3 form the functional core of the enzyme complex. CO I is the catalytic subunit of the enzyme. Electrons originating in cytochrome c are transferred via the copper A center of subunit 2 and heme A of subunit 1 to the bimetallic center formed by heme A3 and copper B.</text>
</comment>
<dbReference type="GO" id="GO:0020037">
    <property type="term" value="F:heme binding"/>
    <property type="evidence" value="ECO:0007669"/>
    <property type="project" value="InterPro"/>
</dbReference>
<evidence type="ECO:0000313" key="24">
    <source>
        <dbReference type="Proteomes" id="UP000050277"/>
    </source>
</evidence>
<comment type="pathway">
    <text evidence="2 21">Energy metabolism; oxidative phosphorylation.</text>
</comment>
<feature type="transmembrane region" description="Helical" evidence="21">
    <location>
        <begin position="354"/>
        <end position="378"/>
    </location>
</feature>
<dbReference type="UniPathway" id="UPA00705"/>
<feature type="transmembrane region" description="Helical" evidence="21">
    <location>
        <begin position="73"/>
        <end position="97"/>
    </location>
</feature>
<feature type="domain" description="Cytochrome oxidase subunit I profile" evidence="22">
    <location>
        <begin position="13"/>
        <end position="529"/>
    </location>
</feature>
<dbReference type="GO" id="GO:0006119">
    <property type="term" value="P:oxidative phosphorylation"/>
    <property type="evidence" value="ECO:0007669"/>
    <property type="project" value="UniProtKB-UniPathway"/>
</dbReference>
<evidence type="ECO:0000256" key="21">
    <source>
        <dbReference type="RuleBase" id="RU363061"/>
    </source>
</evidence>
<dbReference type="GO" id="GO:0004129">
    <property type="term" value="F:cytochrome-c oxidase activity"/>
    <property type="evidence" value="ECO:0007669"/>
    <property type="project" value="UniProtKB-EC"/>
</dbReference>
<dbReference type="AlphaFoldDB" id="A0A0P6XEB3"/>
<keyword evidence="14 21" id="KW-1133">Transmembrane helix</keyword>
<organism evidence="23 24">
    <name type="scientific">Herpetosiphon geysericola</name>
    <dbReference type="NCBI Taxonomy" id="70996"/>
    <lineage>
        <taxon>Bacteria</taxon>
        <taxon>Bacillati</taxon>
        <taxon>Chloroflexota</taxon>
        <taxon>Chloroflexia</taxon>
        <taxon>Herpetosiphonales</taxon>
        <taxon>Herpetosiphonaceae</taxon>
        <taxon>Herpetosiphon</taxon>
    </lineage>
</organism>
<keyword evidence="15 21" id="KW-0408">Iron</keyword>
<dbReference type="STRING" id="70996.SE18_22510"/>
<feature type="transmembrane region" description="Helical" evidence="21">
    <location>
        <begin position="282"/>
        <end position="306"/>
    </location>
</feature>
<evidence type="ECO:0000256" key="19">
    <source>
        <dbReference type="ARBA" id="ARBA00047816"/>
    </source>
</evidence>
<evidence type="ECO:0000256" key="15">
    <source>
        <dbReference type="ARBA" id="ARBA00023004"/>
    </source>
</evidence>
<protein>
    <recommendedName>
        <fullName evidence="5 21">Cytochrome c oxidase subunit 1</fullName>
        <ecNumber evidence="4 21">7.1.1.9</ecNumber>
    </recommendedName>
</protein>
<dbReference type="InterPro" id="IPR036927">
    <property type="entry name" value="Cyt_c_oxase-like_su1_sf"/>
</dbReference>
<keyword evidence="7 21" id="KW-1003">Cell membrane</keyword>
<dbReference type="PRINTS" id="PR01165">
    <property type="entry name" value="CYCOXIDASEI"/>
</dbReference>
<comment type="caution">
    <text evidence="23">The sequence shown here is derived from an EMBL/GenBank/DDBJ whole genome shotgun (WGS) entry which is preliminary data.</text>
</comment>
<keyword evidence="10 20" id="KW-0812">Transmembrane</keyword>
<keyword evidence="17 21" id="KW-0472">Membrane</keyword>
<feature type="transmembrane region" description="Helical" evidence="21">
    <location>
        <begin position="33"/>
        <end position="53"/>
    </location>
</feature>
<dbReference type="NCBIfam" id="TIGR02891">
    <property type="entry name" value="CtaD_CoxA"/>
    <property type="match status" value="1"/>
</dbReference>
<dbReference type="FunFam" id="1.20.210.10:FF:000006">
    <property type="entry name" value="Cytochrome c oxidase subunit 1"/>
    <property type="match status" value="1"/>
</dbReference>
<evidence type="ECO:0000256" key="10">
    <source>
        <dbReference type="ARBA" id="ARBA00022692"/>
    </source>
</evidence>